<dbReference type="PRINTS" id="PR00146">
    <property type="entry name" value="DHPICSNTHASE"/>
</dbReference>
<dbReference type="CDD" id="cd00950">
    <property type="entry name" value="DHDPS"/>
    <property type="match status" value="1"/>
</dbReference>
<dbReference type="PANTHER" id="PTHR12128">
    <property type="entry name" value="DIHYDRODIPICOLINATE SYNTHASE"/>
    <property type="match status" value="1"/>
</dbReference>
<keyword evidence="9 12" id="KW-0456">Lyase</keyword>
<feature type="active site" description="Proton donor/acceptor" evidence="12">
    <location>
        <position position="136"/>
    </location>
</feature>
<sequence>MFDKVELMTAIVTPFTADNQIDFAGLERLIEHLLKTGSQGFVVGGTTGETATMTQEEKLLLYRRFSEIVDGRVPVIAGTGSNNTQETITFTQQVGQIPGIDATLVVVPYYNKPDQRGMMEHFQAVADKSPVPLMIYNIPGRTGVKMEPKTVVQLAQNPQIMGIKQCCDLTDLQTIIEAAPADFLVYTGEDEQALTAKVLGAKGVISVASHLYGQQMQAMYQALEHGQIEKAGQLQRQLTPRMQALFLYPSPSGVKATLNAQGFQTGGCRLPIADLNDEQQSLLAQALQVNDLAQTLDF</sequence>
<keyword evidence="7 12" id="KW-0220">Diaminopimelate biosynthesis</keyword>
<evidence type="ECO:0000313" key="14">
    <source>
        <dbReference type="EMBL" id="UQS82522.1"/>
    </source>
</evidence>
<evidence type="ECO:0000256" key="3">
    <source>
        <dbReference type="ARBA" id="ARBA00007592"/>
    </source>
</evidence>
<protein>
    <recommendedName>
        <fullName evidence="4 12">4-hydroxy-tetrahydrodipicolinate synthase</fullName>
        <shortName evidence="12">HTPA synthase</shortName>
        <ecNumber evidence="4 12">4.3.3.7</ecNumber>
    </recommendedName>
</protein>
<keyword evidence="8 12" id="KW-0457">Lysine biosynthesis</keyword>
<dbReference type="EC" id="4.3.3.7" evidence="4 12"/>
<comment type="pathway">
    <text evidence="2 12">Amino-acid biosynthesis; L-lysine biosynthesis via DAP pathway; (S)-tetrahydrodipicolinate from L-aspartate: step 3/4.</text>
</comment>
<accession>A0ABY4PA88</accession>
<comment type="similarity">
    <text evidence="3 12 13">Belongs to the DapA family.</text>
</comment>
<feature type="active site" description="Schiff-base intermediate with substrate" evidence="12">
    <location>
        <position position="164"/>
    </location>
</feature>
<dbReference type="InterPro" id="IPR013785">
    <property type="entry name" value="Aldolase_TIM"/>
</dbReference>
<dbReference type="GO" id="GO:0008840">
    <property type="term" value="F:4-hydroxy-tetrahydrodipicolinate synthase activity"/>
    <property type="evidence" value="ECO:0007669"/>
    <property type="project" value="UniProtKB-EC"/>
</dbReference>
<feature type="site" description="Part of a proton relay during catalysis" evidence="12">
    <location>
        <position position="110"/>
    </location>
</feature>
<evidence type="ECO:0000256" key="9">
    <source>
        <dbReference type="ARBA" id="ARBA00023239"/>
    </source>
</evidence>
<evidence type="ECO:0000256" key="11">
    <source>
        <dbReference type="ARBA" id="ARBA00047836"/>
    </source>
</evidence>
<dbReference type="Gene3D" id="3.20.20.70">
    <property type="entry name" value="Aldolase class I"/>
    <property type="match status" value="1"/>
</dbReference>
<evidence type="ECO:0000256" key="5">
    <source>
        <dbReference type="ARBA" id="ARBA00022490"/>
    </source>
</evidence>
<comment type="subcellular location">
    <subcellularLocation>
        <location evidence="12">Cytoplasm</location>
    </subcellularLocation>
</comment>
<dbReference type="InterPro" id="IPR002220">
    <property type="entry name" value="DapA-like"/>
</dbReference>
<evidence type="ECO:0000256" key="4">
    <source>
        <dbReference type="ARBA" id="ARBA00012086"/>
    </source>
</evidence>
<dbReference type="HAMAP" id="MF_00418">
    <property type="entry name" value="DapA"/>
    <property type="match status" value="1"/>
</dbReference>
<evidence type="ECO:0000256" key="12">
    <source>
        <dbReference type="HAMAP-Rule" id="MF_00418"/>
    </source>
</evidence>
<keyword evidence="15" id="KW-1185">Reference proteome</keyword>
<feature type="binding site" evidence="12">
    <location>
        <position position="47"/>
    </location>
    <ligand>
        <name>pyruvate</name>
        <dbReference type="ChEBI" id="CHEBI:15361"/>
    </ligand>
</feature>
<dbReference type="Pfam" id="PF00701">
    <property type="entry name" value="DHDPS"/>
    <property type="match status" value="1"/>
</dbReference>
<comment type="caution">
    <text evidence="12">Was originally thought to be a dihydrodipicolinate synthase (DHDPS), catalyzing the condensation of (S)-aspartate-beta-semialdehyde [(S)-ASA] and pyruvate to dihydrodipicolinate (DHDP). However, it was shown in E.coli that the product of the enzymatic reaction is not dihydrodipicolinate but in fact (4S)-4-hydroxy-2,3,4,5-tetrahydro-(2S)-dipicolinic acid (HTPA), and that the consecutive dehydration reaction leading to DHDP is not spontaneous but catalyzed by DapB.</text>
</comment>
<dbReference type="NCBIfam" id="TIGR00674">
    <property type="entry name" value="dapA"/>
    <property type="match status" value="1"/>
</dbReference>
<dbReference type="PANTHER" id="PTHR12128:SF66">
    <property type="entry name" value="4-HYDROXY-2-OXOGLUTARATE ALDOLASE, MITOCHONDRIAL"/>
    <property type="match status" value="1"/>
</dbReference>
<comment type="subunit">
    <text evidence="12">Homotetramer; dimer of dimers.</text>
</comment>
<feature type="site" description="Part of a proton relay during catalysis" evidence="12">
    <location>
        <position position="46"/>
    </location>
</feature>
<dbReference type="PIRSF" id="PIRSF001365">
    <property type="entry name" value="DHDPS"/>
    <property type="match status" value="1"/>
</dbReference>
<evidence type="ECO:0000256" key="2">
    <source>
        <dbReference type="ARBA" id="ARBA00005120"/>
    </source>
</evidence>
<dbReference type="SUPFAM" id="SSF51569">
    <property type="entry name" value="Aldolase"/>
    <property type="match status" value="1"/>
</dbReference>
<comment type="catalytic activity">
    <reaction evidence="11 12">
        <text>L-aspartate 4-semialdehyde + pyruvate = (2S,4S)-4-hydroxy-2,3,4,5-tetrahydrodipicolinate + H2O + H(+)</text>
        <dbReference type="Rhea" id="RHEA:34171"/>
        <dbReference type="ChEBI" id="CHEBI:15361"/>
        <dbReference type="ChEBI" id="CHEBI:15377"/>
        <dbReference type="ChEBI" id="CHEBI:15378"/>
        <dbReference type="ChEBI" id="CHEBI:67139"/>
        <dbReference type="ChEBI" id="CHEBI:537519"/>
        <dbReference type="EC" id="4.3.3.7"/>
    </reaction>
</comment>
<comment type="function">
    <text evidence="1 12">Catalyzes the condensation of (S)-aspartate-beta-semialdehyde [(S)-ASA] and pyruvate to 4-hydroxy-tetrahydrodipicolinate (HTPA).</text>
</comment>
<evidence type="ECO:0000256" key="7">
    <source>
        <dbReference type="ARBA" id="ARBA00022915"/>
    </source>
</evidence>
<dbReference type="InterPro" id="IPR005263">
    <property type="entry name" value="DapA"/>
</dbReference>
<reference evidence="14" key="1">
    <citation type="journal article" date="2022" name="Int. J. Syst. Evol. Microbiol.">
        <title>Apilactobacillus apisilvae sp. nov., Nicolia spurrieriana gen. nov. sp. nov., Bombilactobacillus folatiphilus sp. nov. and Bombilactobacillus thymidiniphilus sp. nov., four new lactic acid bacterial isolates from stingless bees Tetragonula carbonaria and Austroplebeia australis.</title>
        <authorList>
            <person name="Oliphant S.A."/>
            <person name="Watson-Haigh N.S."/>
            <person name="Sumby K.M."/>
            <person name="Gardner J."/>
            <person name="Groom S."/>
            <person name="Jiranek V."/>
        </authorList>
    </citation>
    <scope>NUCLEOTIDE SEQUENCE</scope>
    <source>
        <strain evidence="14">SG4_D2</strain>
    </source>
</reference>
<dbReference type="SMART" id="SM01130">
    <property type="entry name" value="DHDPS"/>
    <property type="match status" value="1"/>
</dbReference>
<organism evidence="14 15">
    <name type="scientific">Bombilactobacillus folatiphilus</name>
    <dbReference type="NCBI Taxonomy" id="2923362"/>
    <lineage>
        <taxon>Bacteria</taxon>
        <taxon>Bacillati</taxon>
        <taxon>Bacillota</taxon>
        <taxon>Bacilli</taxon>
        <taxon>Lactobacillales</taxon>
        <taxon>Lactobacillaceae</taxon>
        <taxon>Bombilactobacillus</taxon>
    </lineage>
</organism>
<dbReference type="RefSeq" id="WP_249514800.1">
    <property type="nucleotide sequence ID" value="NZ_CP093366.1"/>
</dbReference>
<evidence type="ECO:0000256" key="8">
    <source>
        <dbReference type="ARBA" id="ARBA00023154"/>
    </source>
</evidence>
<dbReference type="InterPro" id="IPR020625">
    <property type="entry name" value="Schiff_base-form_aldolases_AS"/>
</dbReference>
<evidence type="ECO:0000256" key="10">
    <source>
        <dbReference type="ARBA" id="ARBA00023270"/>
    </source>
</evidence>
<keyword evidence="5 12" id="KW-0963">Cytoplasm</keyword>
<dbReference type="PROSITE" id="PS00666">
    <property type="entry name" value="DHDPS_2"/>
    <property type="match status" value="1"/>
</dbReference>
<keyword evidence="6 12" id="KW-0028">Amino-acid biosynthesis</keyword>
<gene>
    <name evidence="12 14" type="primary">dapA</name>
    <name evidence="14" type="ORF">MOO45_02405</name>
</gene>
<evidence type="ECO:0000256" key="1">
    <source>
        <dbReference type="ARBA" id="ARBA00003294"/>
    </source>
</evidence>
<evidence type="ECO:0000256" key="6">
    <source>
        <dbReference type="ARBA" id="ARBA00022605"/>
    </source>
</evidence>
<evidence type="ECO:0000313" key="15">
    <source>
        <dbReference type="Proteomes" id="UP000831495"/>
    </source>
</evidence>
<name>A0ABY4PA88_9LACO</name>
<feature type="binding site" evidence="12">
    <location>
        <position position="205"/>
    </location>
    <ligand>
        <name>pyruvate</name>
        <dbReference type="ChEBI" id="CHEBI:15361"/>
    </ligand>
</feature>
<evidence type="ECO:0000256" key="13">
    <source>
        <dbReference type="PIRNR" id="PIRNR001365"/>
    </source>
</evidence>
<proteinExistence type="inferred from homology"/>
<dbReference type="Proteomes" id="UP000831495">
    <property type="component" value="Chromosome"/>
</dbReference>
<dbReference type="EMBL" id="CP093366">
    <property type="protein sequence ID" value="UQS82522.1"/>
    <property type="molecule type" value="Genomic_DNA"/>
</dbReference>
<keyword evidence="10 12" id="KW-0704">Schiff base</keyword>